<comment type="caution">
    <text evidence="3">The sequence shown here is derived from an EMBL/GenBank/DDBJ whole genome shotgun (WGS) entry which is preliminary data.</text>
</comment>
<dbReference type="AlphaFoldDB" id="A0AAW2YPH2"/>
<keyword evidence="1" id="KW-0812">Transmembrane</keyword>
<organism evidence="3 4">
    <name type="scientific">Acrasis kona</name>
    <dbReference type="NCBI Taxonomy" id="1008807"/>
    <lineage>
        <taxon>Eukaryota</taxon>
        <taxon>Discoba</taxon>
        <taxon>Heterolobosea</taxon>
        <taxon>Tetramitia</taxon>
        <taxon>Eutetramitia</taxon>
        <taxon>Acrasidae</taxon>
        <taxon>Acrasis</taxon>
    </lineage>
</organism>
<evidence type="ECO:0000313" key="4">
    <source>
        <dbReference type="Proteomes" id="UP001431209"/>
    </source>
</evidence>
<name>A0AAW2YPH2_9EUKA</name>
<keyword evidence="1" id="KW-1133">Transmembrane helix</keyword>
<evidence type="ECO:0000256" key="2">
    <source>
        <dbReference type="SAM" id="SignalP"/>
    </source>
</evidence>
<dbReference type="Proteomes" id="UP001431209">
    <property type="component" value="Unassembled WGS sequence"/>
</dbReference>
<dbReference type="EMBL" id="JAOPGA020000460">
    <property type="protein sequence ID" value="KAL0478725.1"/>
    <property type="molecule type" value="Genomic_DNA"/>
</dbReference>
<dbReference type="SUPFAM" id="SSF53474">
    <property type="entry name" value="alpha/beta-Hydrolases"/>
    <property type="match status" value="1"/>
</dbReference>
<evidence type="ECO:0000256" key="1">
    <source>
        <dbReference type="SAM" id="Phobius"/>
    </source>
</evidence>
<gene>
    <name evidence="3" type="ORF">AKO1_008291</name>
</gene>
<dbReference type="InterPro" id="IPR029058">
    <property type="entry name" value="AB_hydrolase_fold"/>
</dbReference>
<evidence type="ECO:0000313" key="3">
    <source>
        <dbReference type="EMBL" id="KAL0478725.1"/>
    </source>
</evidence>
<sequence length="640" mass="70399">MNVQWKAFLAVLVLVVLCHSETTETVWLPCSPLTNAIKDTYSRKLIQDYDSINRAIIEKQIGLSQGDLSHKETDSKIQKIIKDYVSRNHIKGRRLQNGLSVANVPSSLTTVCTTRKISYYNGTDIPYINHFSKQYKSDQSKLRLGAIFLLQGGPGLGGEALEVMGIKLWNDMGGQYDIVIPDHRGTARSTMVTCTETEPEKFPTCQKSALNNLDGFTTDQAAMDTLSLMDNFKNTFGGEILLFGVSYGTFLSERIIKISQVRYPGLISAVALDGICGDKFCSFKTSDEVAEKTAMSFFDACAKDSTCGAKLGGQKEEILKKLTQLYATQNMCTNLFGGVRNVMRSFLVSALQDNTMRLLIPPLIYRGLRCNLIDFFSINYMIRNVVSAQASENAGHVGYPTSLPININIGVSELQGRFTKDAEAKDYASSCVMCSGAASLYSTVVGAGWIPYNQSDYQNKVLATDLPLLLMNGDLDPQTGIDNAESYHQLIKDTCPNTKFVRFPNAVHFVVGRSPLAKDISVNCGATILADFFKSKSVANLNTDCTNNLQGVDFGGNAYTYNNVAVDMYEGLGINKTQYTIFVVVVTLICGLAALICLCCVASCCFLCRRNSRKQAPTMVELETHLITQEGSSTKYTKFK</sequence>
<feature type="transmembrane region" description="Helical" evidence="1">
    <location>
        <begin position="579"/>
        <end position="608"/>
    </location>
</feature>
<protein>
    <submittedName>
        <fullName evidence="3">Uncharacterized protein</fullName>
    </submittedName>
</protein>
<feature type="chain" id="PRO_5043610127" evidence="2">
    <location>
        <begin position="21"/>
        <end position="640"/>
    </location>
</feature>
<keyword evidence="4" id="KW-1185">Reference proteome</keyword>
<reference evidence="3 4" key="1">
    <citation type="submission" date="2024-03" db="EMBL/GenBank/DDBJ databases">
        <title>The Acrasis kona genome and developmental transcriptomes reveal deep origins of eukaryotic multicellular pathways.</title>
        <authorList>
            <person name="Sheikh S."/>
            <person name="Fu C.-J."/>
            <person name="Brown M.W."/>
            <person name="Baldauf S.L."/>
        </authorList>
    </citation>
    <scope>NUCLEOTIDE SEQUENCE [LARGE SCALE GENOMIC DNA]</scope>
    <source>
        <strain evidence="3 4">ATCC MYA-3509</strain>
    </source>
</reference>
<keyword evidence="1" id="KW-0472">Membrane</keyword>
<feature type="signal peptide" evidence="2">
    <location>
        <begin position="1"/>
        <end position="20"/>
    </location>
</feature>
<accession>A0AAW2YPH2</accession>
<proteinExistence type="predicted"/>
<keyword evidence="2" id="KW-0732">Signal</keyword>
<dbReference type="Gene3D" id="3.40.50.1820">
    <property type="entry name" value="alpha/beta hydrolase"/>
    <property type="match status" value="1"/>
</dbReference>